<feature type="transmembrane region" description="Helical" evidence="1">
    <location>
        <begin position="144"/>
        <end position="171"/>
    </location>
</feature>
<name>A0ABU2JLQ2_9ACTN</name>
<gene>
    <name evidence="2" type="ORF">RM844_06300</name>
</gene>
<proteinExistence type="predicted"/>
<feature type="transmembrane region" description="Helical" evidence="1">
    <location>
        <begin position="30"/>
        <end position="53"/>
    </location>
</feature>
<feature type="transmembrane region" description="Helical" evidence="1">
    <location>
        <begin position="109"/>
        <end position="132"/>
    </location>
</feature>
<feature type="transmembrane region" description="Helical" evidence="1">
    <location>
        <begin position="65"/>
        <end position="88"/>
    </location>
</feature>
<keyword evidence="1" id="KW-0472">Membrane</keyword>
<comment type="caution">
    <text evidence="2">The sequence shown here is derived from an EMBL/GenBank/DDBJ whole genome shotgun (WGS) entry which is preliminary data.</text>
</comment>
<keyword evidence="1" id="KW-0812">Transmembrane</keyword>
<dbReference type="Proteomes" id="UP001183410">
    <property type="component" value="Unassembled WGS sequence"/>
</dbReference>
<keyword evidence="3" id="KW-1185">Reference proteome</keyword>
<accession>A0ABU2JLQ2</accession>
<organism evidence="2 3">
    <name type="scientific">Streptomyces chisholmiae</name>
    <dbReference type="NCBI Taxonomy" id="3075540"/>
    <lineage>
        <taxon>Bacteria</taxon>
        <taxon>Bacillati</taxon>
        <taxon>Actinomycetota</taxon>
        <taxon>Actinomycetes</taxon>
        <taxon>Kitasatosporales</taxon>
        <taxon>Streptomycetaceae</taxon>
        <taxon>Streptomyces</taxon>
    </lineage>
</organism>
<evidence type="ECO:0000313" key="2">
    <source>
        <dbReference type="EMBL" id="MDT0265900.1"/>
    </source>
</evidence>
<evidence type="ECO:0000313" key="3">
    <source>
        <dbReference type="Proteomes" id="UP001183410"/>
    </source>
</evidence>
<dbReference type="RefSeq" id="WP_311665709.1">
    <property type="nucleotide sequence ID" value="NZ_JAVREO010000003.1"/>
</dbReference>
<keyword evidence="1" id="KW-1133">Transmembrane helix</keyword>
<protein>
    <submittedName>
        <fullName evidence="2">Uncharacterized protein</fullName>
    </submittedName>
</protein>
<sequence length="181" mass="19869">MPTSAPARTPARRATEAPVPSWARHAAAGLLWTSLPSALWRIAVVLGVPLGLADSEYDAMLVPGWGYLALPLLSLLQEAVAVLPLGLVRWWGEVWPRWVPFLRGRRVPVLAATIPAALGALACTVYGVAFLWTSTHSDLAITPWGHWLMTACYVPMVAWGPLLAVVTVHYYRRRTRRGDTK</sequence>
<reference evidence="3" key="1">
    <citation type="submission" date="2023-07" db="EMBL/GenBank/DDBJ databases">
        <title>30 novel species of actinomycetes from the DSMZ collection.</title>
        <authorList>
            <person name="Nouioui I."/>
        </authorList>
    </citation>
    <scope>NUCLEOTIDE SEQUENCE [LARGE SCALE GENOMIC DNA]</scope>
    <source>
        <strain evidence="3">DSM 44915</strain>
    </source>
</reference>
<dbReference type="EMBL" id="JAVREO010000003">
    <property type="protein sequence ID" value="MDT0265900.1"/>
    <property type="molecule type" value="Genomic_DNA"/>
</dbReference>
<evidence type="ECO:0000256" key="1">
    <source>
        <dbReference type="SAM" id="Phobius"/>
    </source>
</evidence>